<dbReference type="InterPro" id="IPR036388">
    <property type="entry name" value="WH-like_DNA-bd_sf"/>
</dbReference>
<protein>
    <submittedName>
        <fullName evidence="9">Sigma-70 family RNA polymerase sigma factor</fullName>
    </submittedName>
</protein>
<reference evidence="9 10" key="1">
    <citation type="submission" date="2019-12" db="EMBL/GenBank/DDBJ databases">
        <title>Nocardia sp. nov. ET3-3 isolated from soil.</title>
        <authorList>
            <person name="Kanchanasin P."/>
            <person name="Tanasupawat S."/>
            <person name="Yuki M."/>
            <person name="Kudo T."/>
        </authorList>
    </citation>
    <scope>NUCLEOTIDE SEQUENCE [LARGE SCALE GENOMIC DNA]</scope>
    <source>
        <strain evidence="9 10">ET3-3</strain>
    </source>
</reference>
<evidence type="ECO:0000256" key="5">
    <source>
        <dbReference type="ARBA" id="ARBA00023125"/>
    </source>
</evidence>
<organism evidence="9 10">
    <name type="scientific">Nocardia terrae</name>
    <dbReference type="NCBI Taxonomy" id="2675851"/>
    <lineage>
        <taxon>Bacteria</taxon>
        <taxon>Bacillati</taxon>
        <taxon>Actinomycetota</taxon>
        <taxon>Actinomycetes</taxon>
        <taxon>Mycobacteriales</taxon>
        <taxon>Nocardiaceae</taxon>
        <taxon>Nocardia</taxon>
    </lineage>
</organism>
<dbReference type="InterPro" id="IPR032710">
    <property type="entry name" value="NTF2-like_dom_sf"/>
</dbReference>
<proteinExistence type="inferred from homology"/>
<keyword evidence="5" id="KW-0238">DNA-binding</keyword>
<feature type="domain" description="RNA polymerase sigma factor 70 region 4 type 2" evidence="8">
    <location>
        <begin position="135"/>
        <end position="187"/>
    </location>
</feature>
<dbReference type="InterPro" id="IPR014305">
    <property type="entry name" value="RNA_pol_sigma-G_actinobac"/>
</dbReference>
<dbReference type="Pfam" id="PF08281">
    <property type="entry name" value="Sigma70_r4_2"/>
    <property type="match status" value="1"/>
</dbReference>
<evidence type="ECO:0000256" key="1">
    <source>
        <dbReference type="ARBA" id="ARBA00010641"/>
    </source>
</evidence>
<dbReference type="Pfam" id="PF04542">
    <property type="entry name" value="Sigma70_r2"/>
    <property type="match status" value="1"/>
</dbReference>
<sequence>MPIGSEEFAILFAPYRRELLVHCYRMLGSVHDAEDVVQETYLRAWRSYDDFEGRSALRHWLYRIATNAALRELEKGHRRWLPSGLGNPVREPTDDQMLERHDIAWLEPIPTTLVRSASEPQDPADTVTQSQSVRLAFVAALQYLSPRQRAVLLLRDVLAFRASEVAGLLDISLAAANGLLQRARDKLAAAAPSEQTVSDTLEPDQQHALDEYMAAFANSDIPRLQRILLADASLEMPPVSTWFSGRAVVIGFFTPPFSTGPGLFRVIPAAANGQPAAALYLRHDDGSYRAHAFHVLTPAPGGIARIVVFLGPAVFELFDLPVTIDHAAVEG</sequence>
<dbReference type="InterPro" id="IPR052704">
    <property type="entry name" value="ECF_Sigma-70_Domain"/>
</dbReference>
<dbReference type="InterPro" id="IPR013324">
    <property type="entry name" value="RNA_pol_sigma_r3/r4-like"/>
</dbReference>
<dbReference type="AlphaFoldDB" id="A0A7K1V945"/>
<dbReference type="SUPFAM" id="SSF88659">
    <property type="entry name" value="Sigma3 and sigma4 domains of RNA polymerase sigma factors"/>
    <property type="match status" value="1"/>
</dbReference>
<evidence type="ECO:0000256" key="2">
    <source>
        <dbReference type="ARBA" id="ARBA00011344"/>
    </source>
</evidence>
<dbReference type="NCBIfam" id="TIGR02960">
    <property type="entry name" value="SigX5"/>
    <property type="match status" value="1"/>
</dbReference>
<evidence type="ECO:0000256" key="3">
    <source>
        <dbReference type="ARBA" id="ARBA00023015"/>
    </source>
</evidence>
<dbReference type="GO" id="GO:0003677">
    <property type="term" value="F:DNA binding"/>
    <property type="evidence" value="ECO:0007669"/>
    <property type="project" value="UniProtKB-KW"/>
</dbReference>
<evidence type="ECO:0000256" key="4">
    <source>
        <dbReference type="ARBA" id="ARBA00023082"/>
    </source>
</evidence>
<dbReference type="GO" id="GO:0006352">
    <property type="term" value="P:DNA-templated transcription initiation"/>
    <property type="evidence" value="ECO:0007669"/>
    <property type="project" value="InterPro"/>
</dbReference>
<dbReference type="InterPro" id="IPR014284">
    <property type="entry name" value="RNA_pol_sigma-70_dom"/>
</dbReference>
<dbReference type="SUPFAM" id="SSF54427">
    <property type="entry name" value="NTF2-like"/>
    <property type="match status" value="1"/>
</dbReference>
<accession>A0A7K1V945</accession>
<dbReference type="NCBIfam" id="NF006089">
    <property type="entry name" value="PRK08241.1"/>
    <property type="match status" value="1"/>
</dbReference>
<keyword evidence="6" id="KW-0804">Transcription</keyword>
<keyword evidence="10" id="KW-1185">Reference proteome</keyword>
<dbReference type="Gene3D" id="1.10.10.10">
    <property type="entry name" value="Winged helix-like DNA-binding domain superfamily/Winged helix DNA-binding domain"/>
    <property type="match status" value="1"/>
</dbReference>
<feature type="domain" description="RNA polymerase sigma-70 region 2" evidence="7">
    <location>
        <begin position="11"/>
        <end position="78"/>
    </location>
</feature>
<evidence type="ECO:0000313" key="10">
    <source>
        <dbReference type="Proteomes" id="UP000466794"/>
    </source>
</evidence>
<dbReference type="InterPro" id="IPR007627">
    <property type="entry name" value="RNA_pol_sigma70_r2"/>
</dbReference>
<evidence type="ECO:0000256" key="6">
    <source>
        <dbReference type="ARBA" id="ARBA00023163"/>
    </source>
</evidence>
<dbReference type="PANTHER" id="PTHR30173:SF36">
    <property type="entry name" value="ECF RNA POLYMERASE SIGMA FACTOR SIGJ"/>
    <property type="match status" value="1"/>
</dbReference>
<keyword evidence="4" id="KW-0731">Sigma factor</keyword>
<keyword evidence="3" id="KW-0805">Transcription regulation</keyword>
<comment type="similarity">
    <text evidence="1">Belongs to the sigma-70 factor family. ECF subfamily.</text>
</comment>
<dbReference type="InterPro" id="IPR013249">
    <property type="entry name" value="RNA_pol_sigma70_r4_t2"/>
</dbReference>
<name>A0A7K1V945_9NOCA</name>
<comment type="caution">
    <text evidence="9">The sequence shown here is derived from an EMBL/GenBank/DDBJ whole genome shotgun (WGS) entry which is preliminary data.</text>
</comment>
<evidence type="ECO:0000259" key="7">
    <source>
        <dbReference type="Pfam" id="PF04542"/>
    </source>
</evidence>
<dbReference type="NCBIfam" id="TIGR02937">
    <property type="entry name" value="sigma70-ECF"/>
    <property type="match status" value="1"/>
</dbReference>
<dbReference type="SUPFAM" id="SSF88946">
    <property type="entry name" value="Sigma2 domain of RNA polymerase sigma factors"/>
    <property type="match status" value="1"/>
</dbReference>
<dbReference type="GO" id="GO:0016987">
    <property type="term" value="F:sigma factor activity"/>
    <property type="evidence" value="ECO:0007669"/>
    <property type="project" value="UniProtKB-KW"/>
</dbReference>
<dbReference type="CDD" id="cd06171">
    <property type="entry name" value="Sigma70_r4"/>
    <property type="match status" value="1"/>
</dbReference>
<dbReference type="Gene3D" id="3.10.450.50">
    <property type="match status" value="1"/>
</dbReference>
<dbReference type="PANTHER" id="PTHR30173">
    <property type="entry name" value="SIGMA 19 FACTOR"/>
    <property type="match status" value="1"/>
</dbReference>
<evidence type="ECO:0000259" key="8">
    <source>
        <dbReference type="Pfam" id="PF08281"/>
    </source>
</evidence>
<dbReference type="Proteomes" id="UP000466794">
    <property type="component" value="Unassembled WGS sequence"/>
</dbReference>
<comment type="subunit">
    <text evidence="2">Interacts transiently with the RNA polymerase catalytic core formed by RpoA, RpoB, RpoC and RpoZ (2 alpha, 1 beta, 1 beta' and 1 omega subunit) to form the RNA polymerase holoenzyme that can initiate transcription.</text>
</comment>
<gene>
    <name evidence="9" type="ORF">GPX89_38740</name>
</gene>
<dbReference type="EMBL" id="WRPP01000012">
    <property type="protein sequence ID" value="MVU83165.1"/>
    <property type="molecule type" value="Genomic_DNA"/>
</dbReference>
<evidence type="ECO:0000313" key="9">
    <source>
        <dbReference type="EMBL" id="MVU83165.1"/>
    </source>
</evidence>
<dbReference type="Gene3D" id="1.10.1740.10">
    <property type="match status" value="1"/>
</dbReference>
<dbReference type="InterPro" id="IPR013325">
    <property type="entry name" value="RNA_pol_sigma_r2"/>
</dbReference>